<keyword evidence="7" id="KW-1185">Reference proteome</keyword>
<evidence type="ECO:0000313" key="6">
    <source>
        <dbReference type="EMBL" id="GAA1233044.1"/>
    </source>
</evidence>
<comment type="similarity">
    <text evidence="1">Belongs to the type-I restriction system S methylase family.</text>
</comment>
<evidence type="ECO:0000256" key="1">
    <source>
        <dbReference type="ARBA" id="ARBA00010923"/>
    </source>
</evidence>
<dbReference type="PANTHER" id="PTHR43140">
    <property type="entry name" value="TYPE-1 RESTRICTION ENZYME ECOKI SPECIFICITY PROTEIN"/>
    <property type="match status" value="1"/>
</dbReference>
<evidence type="ECO:0000259" key="5">
    <source>
        <dbReference type="Pfam" id="PF01420"/>
    </source>
</evidence>
<evidence type="ECO:0000256" key="2">
    <source>
        <dbReference type="ARBA" id="ARBA00022747"/>
    </source>
</evidence>
<dbReference type="GO" id="GO:0004519">
    <property type="term" value="F:endonuclease activity"/>
    <property type="evidence" value="ECO:0007669"/>
    <property type="project" value="UniProtKB-KW"/>
</dbReference>
<dbReference type="SUPFAM" id="SSF116734">
    <property type="entry name" value="DNA methylase specificity domain"/>
    <property type="match status" value="2"/>
</dbReference>
<evidence type="ECO:0000313" key="7">
    <source>
        <dbReference type="Proteomes" id="UP001500653"/>
    </source>
</evidence>
<name>A0ABN1W3L8_9PSEU</name>
<comment type="caution">
    <text evidence="6">The sequence shown here is derived from an EMBL/GenBank/DDBJ whole genome shotgun (WGS) entry which is preliminary data.</text>
</comment>
<evidence type="ECO:0000256" key="4">
    <source>
        <dbReference type="ARBA" id="ARBA00038652"/>
    </source>
</evidence>
<keyword evidence="2" id="KW-0680">Restriction system</keyword>
<dbReference type="InterPro" id="IPR000055">
    <property type="entry name" value="Restrct_endonuc_typeI_TRD"/>
</dbReference>
<keyword evidence="6" id="KW-0378">Hydrolase</keyword>
<dbReference type="InterPro" id="IPR044946">
    <property type="entry name" value="Restrct_endonuc_typeI_TRD_sf"/>
</dbReference>
<dbReference type="RefSeq" id="WP_253863691.1">
    <property type="nucleotide sequence ID" value="NZ_BAAALN010000005.1"/>
</dbReference>
<dbReference type="CDD" id="cd17268">
    <property type="entry name" value="RMtype1_S_Ara36733I_TRD1-CR1_like"/>
    <property type="match status" value="2"/>
</dbReference>
<keyword evidence="6" id="KW-0255">Endonuclease</keyword>
<keyword evidence="6" id="KW-0540">Nuclease</keyword>
<comment type="subunit">
    <text evidence="4">The methyltransferase is composed of M and S polypeptides.</text>
</comment>
<keyword evidence="3" id="KW-0238">DNA-binding</keyword>
<proteinExistence type="inferred from homology"/>
<accession>A0ABN1W3L8</accession>
<dbReference type="InterPro" id="IPR051212">
    <property type="entry name" value="Type-I_RE_S_subunit"/>
</dbReference>
<dbReference type="Pfam" id="PF01420">
    <property type="entry name" value="Methylase_S"/>
    <property type="match status" value="2"/>
</dbReference>
<reference evidence="6 7" key="1">
    <citation type="journal article" date="2019" name="Int. J. Syst. Evol. Microbiol.">
        <title>The Global Catalogue of Microorganisms (GCM) 10K type strain sequencing project: providing services to taxonomists for standard genome sequencing and annotation.</title>
        <authorList>
            <consortium name="The Broad Institute Genomics Platform"/>
            <consortium name="The Broad Institute Genome Sequencing Center for Infectious Disease"/>
            <person name="Wu L."/>
            <person name="Ma J."/>
        </authorList>
    </citation>
    <scope>NUCLEOTIDE SEQUENCE [LARGE SCALE GENOMIC DNA]</scope>
    <source>
        <strain evidence="6 7">JCM 13023</strain>
    </source>
</reference>
<gene>
    <name evidence="6" type="ORF">GCM10009676_15410</name>
</gene>
<organism evidence="6 7">
    <name type="scientific">Prauserella halophila</name>
    <dbReference type="NCBI Taxonomy" id="185641"/>
    <lineage>
        <taxon>Bacteria</taxon>
        <taxon>Bacillati</taxon>
        <taxon>Actinomycetota</taxon>
        <taxon>Actinomycetes</taxon>
        <taxon>Pseudonocardiales</taxon>
        <taxon>Pseudonocardiaceae</taxon>
        <taxon>Prauserella</taxon>
    </lineage>
</organism>
<protein>
    <submittedName>
        <fullName evidence="6">Restriction endonuclease subunit S</fullName>
    </submittedName>
</protein>
<evidence type="ECO:0000256" key="3">
    <source>
        <dbReference type="ARBA" id="ARBA00023125"/>
    </source>
</evidence>
<feature type="domain" description="Type I restriction modification DNA specificity" evidence="5">
    <location>
        <begin position="13"/>
        <end position="193"/>
    </location>
</feature>
<dbReference type="Gene3D" id="3.90.220.20">
    <property type="entry name" value="DNA methylase specificity domains"/>
    <property type="match status" value="2"/>
</dbReference>
<dbReference type="Proteomes" id="UP001500653">
    <property type="component" value="Unassembled WGS sequence"/>
</dbReference>
<feature type="domain" description="Type I restriction modification DNA specificity" evidence="5">
    <location>
        <begin position="318"/>
        <end position="388"/>
    </location>
</feature>
<sequence>MNRIDKLIEELCPDGVEHKTLGQVGEFIRGSGLQKADLREEGVPAVHYGQIHTHYGVWTTKTRSFTDEDIAAKLRHARPGDLLIATTSEDDDAVAKATAWLGDTEVVLSGDAYICRHELEPKYMAYFFQSTSFQDQKRRFISGAKVRRVSGASLEKIRIPVPPLEVQREIVGVLDKFTQLEAELEEELEAELEARRAQFAHYRDALVTQSSDARARLSDLGTFVRGRRFTKDDVVEEGIPSLHYGEIYTGYGTSARQAVRHVRAELRGQLRFAQPGSVIFAGVGETVEDVGKAVAWLGDDPIATHDDTFAFSSDLDPKYVAYAVQTADFHRQKERHVSRAKVKRVGASGLGAIEIPVPPMEEQRRIVDVLDKFDALVNDISIGLPAELAARRKQYEHYRDRLLTFKELTA</sequence>
<dbReference type="PANTHER" id="PTHR43140:SF1">
    <property type="entry name" value="TYPE I RESTRICTION ENZYME ECOKI SPECIFICITY SUBUNIT"/>
    <property type="match status" value="1"/>
</dbReference>
<dbReference type="EMBL" id="BAAALN010000005">
    <property type="protein sequence ID" value="GAA1233044.1"/>
    <property type="molecule type" value="Genomic_DNA"/>
</dbReference>